<accession>A0A0V1I548</accession>
<organism evidence="1 2">
    <name type="scientific">Trichinella zimbabwensis</name>
    <dbReference type="NCBI Taxonomy" id="268475"/>
    <lineage>
        <taxon>Eukaryota</taxon>
        <taxon>Metazoa</taxon>
        <taxon>Ecdysozoa</taxon>
        <taxon>Nematoda</taxon>
        <taxon>Enoplea</taxon>
        <taxon>Dorylaimia</taxon>
        <taxon>Trichinellida</taxon>
        <taxon>Trichinellidae</taxon>
        <taxon>Trichinella</taxon>
    </lineage>
</organism>
<dbReference type="AlphaFoldDB" id="A0A0V1I548"/>
<name>A0A0V1I548_9BILA</name>
<gene>
    <name evidence="1" type="ORF">T11_8352</name>
</gene>
<dbReference type="Proteomes" id="UP000055024">
    <property type="component" value="Unassembled WGS sequence"/>
</dbReference>
<protein>
    <submittedName>
        <fullName evidence="1">Uncharacterized protein</fullName>
    </submittedName>
</protein>
<evidence type="ECO:0000313" key="2">
    <source>
        <dbReference type="Proteomes" id="UP000055024"/>
    </source>
</evidence>
<evidence type="ECO:0000313" key="1">
    <source>
        <dbReference type="EMBL" id="KRZ17987.1"/>
    </source>
</evidence>
<proteinExistence type="predicted"/>
<reference evidence="1 2" key="1">
    <citation type="submission" date="2015-01" db="EMBL/GenBank/DDBJ databases">
        <title>Evolution of Trichinella species and genotypes.</title>
        <authorList>
            <person name="Korhonen P.K."/>
            <person name="Edoardo P."/>
            <person name="Giuseppe L.R."/>
            <person name="Gasser R.B."/>
        </authorList>
    </citation>
    <scope>NUCLEOTIDE SEQUENCE [LARGE SCALE GENOMIC DNA]</scope>
    <source>
        <strain evidence="1">ISS1029</strain>
    </source>
</reference>
<keyword evidence="2" id="KW-1185">Reference proteome</keyword>
<comment type="caution">
    <text evidence="1">The sequence shown here is derived from an EMBL/GenBank/DDBJ whole genome shotgun (WGS) entry which is preliminary data.</text>
</comment>
<sequence>MAGFIHPFFEDSNSLFRKTVRTRVIWRCSDVNNTIATAKLFKLVKDELRSVVRYNVSGKTETCEQATTTFDNGVRCRASQRGNVEPFRMDVDNDQPFRAFEGPSLVNM</sequence>
<dbReference type="EMBL" id="JYDP01000004">
    <property type="protein sequence ID" value="KRZ17987.1"/>
    <property type="molecule type" value="Genomic_DNA"/>
</dbReference>